<gene>
    <name evidence="6" type="ORF">KMZ68_12780</name>
</gene>
<proteinExistence type="inferred from homology"/>
<dbReference type="SMART" id="SM00849">
    <property type="entry name" value="Lactamase_B"/>
    <property type="match status" value="1"/>
</dbReference>
<dbReference type="PROSITE" id="PS51318">
    <property type="entry name" value="TAT"/>
    <property type="match status" value="1"/>
</dbReference>
<evidence type="ECO:0000256" key="2">
    <source>
        <dbReference type="ARBA" id="ARBA00022723"/>
    </source>
</evidence>
<dbReference type="AlphaFoldDB" id="A0A975NTA9"/>
<evidence type="ECO:0000256" key="1">
    <source>
        <dbReference type="ARBA" id="ARBA00007749"/>
    </source>
</evidence>
<dbReference type="SUPFAM" id="SSF56281">
    <property type="entry name" value="Metallo-hydrolase/oxidoreductase"/>
    <property type="match status" value="1"/>
</dbReference>
<evidence type="ECO:0000313" key="7">
    <source>
        <dbReference type="Proteomes" id="UP000680805"/>
    </source>
</evidence>
<reference evidence="6" key="1">
    <citation type="submission" date="2021-06" db="EMBL/GenBank/DDBJ databases">
        <title>Bradyrhizobium sp. S2-11-2 Genome sequencing.</title>
        <authorList>
            <person name="Jin L."/>
        </authorList>
    </citation>
    <scope>NUCLEOTIDE SEQUENCE</scope>
    <source>
        <strain evidence="6">S2-11-2</strain>
    </source>
</reference>
<comment type="similarity">
    <text evidence="1">Belongs to the metallo-beta-lactamase superfamily.</text>
</comment>
<dbReference type="Gene3D" id="3.60.15.10">
    <property type="entry name" value="Ribonuclease Z/Hydroxyacylglutathione hydrolase-like"/>
    <property type="match status" value="1"/>
</dbReference>
<sequence>MIELTRRAALVGVAATTVVPLAGITSARANAPLADKQAPSFYRYKIGTHQITVVSDGITVTPRPDNYVANASKDEVSKLFEDNYLPPDKATHSYSPIVINTGSKLVVVDTGLGPATFEQSKGRVGQFQTNLAAAGIDRNSVDTVIISHFHGDHINGLLTADNKAAYPNAEIMVPSAEWKFWMDDGEMNKGAGNPILEGNFKNSRRVFDALGRKVTQYDAGKEIAPGITSLASPGHTPGHTSFIVASGSEKLLVQVDITAGAAFLFVKNPHWQLLFDVDKPLAVETRRKLYDMAIAEKMPIQAFHAGFPGLVRVEKDGNGYRWVPALWNPAL</sequence>
<evidence type="ECO:0000259" key="5">
    <source>
        <dbReference type="SMART" id="SM00849"/>
    </source>
</evidence>
<dbReference type="InterPro" id="IPR036866">
    <property type="entry name" value="RibonucZ/Hydroxyglut_hydro"/>
</dbReference>
<dbReference type="PANTHER" id="PTHR42978">
    <property type="entry name" value="QUORUM-QUENCHING LACTONASE YTNP-RELATED-RELATED"/>
    <property type="match status" value="1"/>
</dbReference>
<dbReference type="CDD" id="cd07720">
    <property type="entry name" value="OPHC2-like_MBL-fold"/>
    <property type="match status" value="1"/>
</dbReference>
<dbReference type="GO" id="GO:0016787">
    <property type="term" value="F:hydrolase activity"/>
    <property type="evidence" value="ECO:0007669"/>
    <property type="project" value="UniProtKB-KW"/>
</dbReference>
<dbReference type="InterPro" id="IPR006311">
    <property type="entry name" value="TAT_signal"/>
</dbReference>
<dbReference type="PANTHER" id="PTHR42978:SF6">
    <property type="entry name" value="QUORUM-QUENCHING LACTONASE YTNP-RELATED"/>
    <property type="match status" value="1"/>
</dbReference>
<accession>A0A975NTA9</accession>
<protein>
    <submittedName>
        <fullName evidence="6">MBL fold metallo-hydrolase</fullName>
    </submittedName>
</protein>
<keyword evidence="4" id="KW-0862">Zinc</keyword>
<keyword evidence="2" id="KW-0479">Metal-binding</keyword>
<evidence type="ECO:0000256" key="3">
    <source>
        <dbReference type="ARBA" id="ARBA00022801"/>
    </source>
</evidence>
<dbReference type="EMBL" id="CP076135">
    <property type="protein sequence ID" value="QWG20635.1"/>
    <property type="molecule type" value="Genomic_DNA"/>
</dbReference>
<name>A0A975NTA9_9BRAD</name>
<dbReference type="InterPro" id="IPR051013">
    <property type="entry name" value="MBL_superfamily_lactonases"/>
</dbReference>
<organism evidence="6 7">
    <name type="scientific">Bradyrhizobium sediminis</name>
    <dbReference type="NCBI Taxonomy" id="2840469"/>
    <lineage>
        <taxon>Bacteria</taxon>
        <taxon>Pseudomonadati</taxon>
        <taxon>Pseudomonadota</taxon>
        <taxon>Alphaproteobacteria</taxon>
        <taxon>Hyphomicrobiales</taxon>
        <taxon>Nitrobacteraceae</taxon>
        <taxon>Bradyrhizobium</taxon>
    </lineage>
</organism>
<keyword evidence="3" id="KW-0378">Hydrolase</keyword>
<dbReference type="Pfam" id="PF00753">
    <property type="entry name" value="Lactamase_B"/>
    <property type="match status" value="1"/>
</dbReference>
<evidence type="ECO:0000313" key="6">
    <source>
        <dbReference type="EMBL" id="QWG20635.1"/>
    </source>
</evidence>
<dbReference type="InterPro" id="IPR001279">
    <property type="entry name" value="Metallo-B-lactamas"/>
</dbReference>
<evidence type="ECO:0000256" key="4">
    <source>
        <dbReference type="ARBA" id="ARBA00022833"/>
    </source>
</evidence>
<dbReference type="GO" id="GO:0046872">
    <property type="term" value="F:metal ion binding"/>
    <property type="evidence" value="ECO:0007669"/>
    <property type="project" value="UniProtKB-KW"/>
</dbReference>
<feature type="domain" description="Metallo-beta-lactamase" evidence="5">
    <location>
        <begin position="93"/>
        <end position="307"/>
    </location>
</feature>
<dbReference type="KEGG" id="bsei:KMZ68_12780"/>
<dbReference type="Proteomes" id="UP000680805">
    <property type="component" value="Chromosome"/>
</dbReference>